<keyword evidence="3 5" id="KW-0687">Ribonucleoprotein</keyword>
<protein>
    <recommendedName>
        <fullName evidence="4 5">Large ribosomal subunit protein bL33</fullName>
    </recommendedName>
</protein>
<dbReference type="GO" id="GO:1990904">
    <property type="term" value="C:ribonucleoprotein complex"/>
    <property type="evidence" value="ECO:0007669"/>
    <property type="project" value="UniProtKB-KW"/>
</dbReference>
<sequence length="57" mass="6675">MAKKGGREIVALVCSVCKSQNYMTERNKLNMEGKLTLKKYCKRCKQQRLHKETTKLK</sequence>
<evidence type="ECO:0000256" key="2">
    <source>
        <dbReference type="ARBA" id="ARBA00022980"/>
    </source>
</evidence>
<dbReference type="GO" id="GO:0005737">
    <property type="term" value="C:cytoplasm"/>
    <property type="evidence" value="ECO:0007669"/>
    <property type="project" value="UniProtKB-ARBA"/>
</dbReference>
<gene>
    <name evidence="5" type="primary">rpmG</name>
    <name evidence="6" type="ORF">A2714_00930</name>
</gene>
<dbReference type="GO" id="GO:0005840">
    <property type="term" value="C:ribosome"/>
    <property type="evidence" value="ECO:0007669"/>
    <property type="project" value="UniProtKB-KW"/>
</dbReference>
<dbReference type="Gene3D" id="2.20.28.120">
    <property type="entry name" value="Ribosomal protein L33"/>
    <property type="match status" value="1"/>
</dbReference>
<dbReference type="EMBL" id="MGGE01000043">
    <property type="protein sequence ID" value="OGM20382.1"/>
    <property type="molecule type" value="Genomic_DNA"/>
</dbReference>
<dbReference type="InterPro" id="IPR001705">
    <property type="entry name" value="Ribosomal_bL33"/>
</dbReference>
<name>A0A1F7XZC6_9BACT</name>
<dbReference type="NCBIfam" id="TIGR01023">
    <property type="entry name" value="rpmG_bact"/>
    <property type="match status" value="1"/>
</dbReference>
<proteinExistence type="inferred from homology"/>
<dbReference type="Proteomes" id="UP000178419">
    <property type="component" value="Unassembled WGS sequence"/>
</dbReference>
<dbReference type="HAMAP" id="MF_00294">
    <property type="entry name" value="Ribosomal_bL33"/>
    <property type="match status" value="1"/>
</dbReference>
<dbReference type="InterPro" id="IPR038584">
    <property type="entry name" value="Ribosomal_bL33_sf"/>
</dbReference>
<evidence type="ECO:0000256" key="4">
    <source>
        <dbReference type="ARBA" id="ARBA00035176"/>
    </source>
</evidence>
<dbReference type="GO" id="GO:0003735">
    <property type="term" value="F:structural constituent of ribosome"/>
    <property type="evidence" value="ECO:0007669"/>
    <property type="project" value="InterPro"/>
</dbReference>
<evidence type="ECO:0000256" key="1">
    <source>
        <dbReference type="ARBA" id="ARBA00007596"/>
    </source>
</evidence>
<evidence type="ECO:0000256" key="5">
    <source>
        <dbReference type="HAMAP-Rule" id="MF_00294"/>
    </source>
</evidence>
<dbReference type="InterPro" id="IPR011332">
    <property type="entry name" value="Ribosomal_zn-bd"/>
</dbReference>
<dbReference type="GO" id="GO:0006412">
    <property type="term" value="P:translation"/>
    <property type="evidence" value="ECO:0007669"/>
    <property type="project" value="UniProtKB-UniRule"/>
</dbReference>
<evidence type="ECO:0000313" key="6">
    <source>
        <dbReference type="EMBL" id="OGM20382.1"/>
    </source>
</evidence>
<comment type="caution">
    <text evidence="6">The sequence shown here is derived from an EMBL/GenBank/DDBJ whole genome shotgun (WGS) entry which is preliminary data.</text>
</comment>
<reference evidence="6 7" key="1">
    <citation type="journal article" date="2016" name="Nat. Commun.">
        <title>Thousands of microbial genomes shed light on interconnected biogeochemical processes in an aquifer system.</title>
        <authorList>
            <person name="Anantharaman K."/>
            <person name="Brown C.T."/>
            <person name="Hug L.A."/>
            <person name="Sharon I."/>
            <person name="Castelle C.J."/>
            <person name="Probst A.J."/>
            <person name="Thomas B.C."/>
            <person name="Singh A."/>
            <person name="Wilkins M.J."/>
            <person name="Karaoz U."/>
            <person name="Brodie E.L."/>
            <person name="Williams K.H."/>
            <person name="Hubbard S.S."/>
            <person name="Banfield J.F."/>
        </authorList>
    </citation>
    <scope>NUCLEOTIDE SEQUENCE [LARGE SCALE GENOMIC DNA]</scope>
</reference>
<evidence type="ECO:0000313" key="7">
    <source>
        <dbReference type="Proteomes" id="UP000178419"/>
    </source>
</evidence>
<evidence type="ECO:0000256" key="3">
    <source>
        <dbReference type="ARBA" id="ARBA00023274"/>
    </source>
</evidence>
<dbReference type="SUPFAM" id="SSF57829">
    <property type="entry name" value="Zn-binding ribosomal proteins"/>
    <property type="match status" value="1"/>
</dbReference>
<keyword evidence="2 5" id="KW-0689">Ribosomal protein</keyword>
<dbReference type="Pfam" id="PF00471">
    <property type="entry name" value="Ribosomal_L33"/>
    <property type="match status" value="1"/>
</dbReference>
<dbReference type="AlphaFoldDB" id="A0A1F7XZC6"/>
<comment type="similarity">
    <text evidence="1 5">Belongs to the bacterial ribosomal protein bL33 family.</text>
</comment>
<dbReference type="NCBIfam" id="NF001764">
    <property type="entry name" value="PRK00504.1"/>
    <property type="match status" value="1"/>
</dbReference>
<organism evidence="6 7">
    <name type="scientific">Candidatus Woesebacteria bacterium RIFCSPHIGHO2_01_FULL_38_9</name>
    <dbReference type="NCBI Taxonomy" id="1802492"/>
    <lineage>
        <taxon>Bacteria</taxon>
        <taxon>Candidatus Woeseibacteriota</taxon>
    </lineage>
</organism>
<dbReference type="NCBIfam" id="NF001860">
    <property type="entry name" value="PRK00595.1"/>
    <property type="match status" value="1"/>
</dbReference>
<accession>A0A1F7XZC6</accession>